<keyword evidence="2" id="KW-1185">Reference proteome</keyword>
<name>A0ABD0LSS6_9CAEN</name>
<evidence type="ECO:0000313" key="1">
    <source>
        <dbReference type="EMBL" id="KAK7502604.1"/>
    </source>
</evidence>
<proteinExistence type="predicted"/>
<accession>A0ABD0LSS6</accession>
<sequence>MRYDRLVITDIMTWRTLQTVIYLQNNRHEYTYTVEDTSQENPVTSDVTSNPQKAKAITIYILNFHPTPDEQYVDGLSATPSNSIFNIHIKFYLQEKG</sequence>
<protein>
    <submittedName>
        <fullName evidence="1">Uncharacterized protein</fullName>
    </submittedName>
</protein>
<comment type="caution">
    <text evidence="1">The sequence shown here is derived from an EMBL/GenBank/DDBJ whole genome shotgun (WGS) entry which is preliminary data.</text>
</comment>
<dbReference type="EMBL" id="JACVVK020000025">
    <property type="protein sequence ID" value="KAK7502604.1"/>
    <property type="molecule type" value="Genomic_DNA"/>
</dbReference>
<dbReference type="AlphaFoldDB" id="A0ABD0LSS6"/>
<reference evidence="1 2" key="1">
    <citation type="journal article" date="2023" name="Sci. Data">
        <title>Genome assembly of the Korean intertidal mud-creeper Batillaria attramentaria.</title>
        <authorList>
            <person name="Patra A.K."/>
            <person name="Ho P.T."/>
            <person name="Jun S."/>
            <person name="Lee S.J."/>
            <person name="Kim Y."/>
            <person name="Won Y.J."/>
        </authorList>
    </citation>
    <scope>NUCLEOTIDE SEQUENCE [LARGE SCALE GENOMIC DNA]</scope>
    <source>
        <strain evidence="1">Wonlab-2016</strain>
    </source>
</reference>
<organism evidence="1 2">
    <name type="scientific">Batillaria attramentaria</name>
    <dbReference type="NCBI Taxonomy" id="370345"/>
    <lineage>
        <taxon>Eukaryota</taxon>
        <taxon>Metazoa</taxon>
        <taxon>Spiralia</taxon>
        <taxon>Lophotrochozoa</taxon>
        <taxon>Mollusca</taxon>
        <taxon>Gastropoda</taxon>
        <taxon>Caenogastropoda</taxon>
        <taxon>Sorbeoconcha</taxon>
        <taxon>Cerithioidea</taxon>
        <taxon>Batillariidae</taxon>
        <taxon>Batillaria</taxon>
    </lineage>
</organism>
<gene>
    <name evidence="1" type="ORF">BaRGS_00006179</name>
</gene>
<evidence type="ECO:0000313" key="2">
    <source>
        <dbReference type="Proteomes" id="UP001519460"/>
    </source>
</evidence>
<dbReference type="Proteomes" id="UP001519460">
    <property type="component" value="Unassembled WGS sequence"/>
</dbReference>